<protein>
    <submittedName>
        <fullName evidence="8">Uncharacterized protein</fullName>
    </submittedName>
</protein>
<reference evidence="8" key="1">
    <citation type="journal article" date="2023" name="IMA Fungus">
        <title>Comparative genomic study of the Penicillium genus elucidates a diverse pangenome and 15 lateral gene transfer events.</title>
        <authorList>
            <person name="Petersen C."/>
            <person name="Sorensen T."/>
            <person name="Nielsen M.R."/>
            <person name="Sondergaard T.E."/>
            <person name="Sorensen J.L."/>
            <person name="Fitzpatrick D.A."/>
            <person name="Frisvad J.C."/>
            <person name="Nielsen K.L."/>
        </authorList>
    </citation>
    <scope>NUCLEOTIDE SEQUENCE</scope>
    <source>
        <strain evidence="8">IBT 12815</strain>
    </source>
</reference>
<dbReference type="RefSeq" id="XP_056753722.1">
    <property type="nucleotide sequence ID" value="XM_056897937.1"/>
</dbReference>
<comment type="similarity">
    <text evidence="1 6">Belongs to the cytochrome P450 family.</text>
</comment>
<organism evidence="8 9">
    <name type="scientific">Penicillium hordei</name>
    <dbReference type="NCBI Taxonomy" id="40994"/>
    <lineage>
        <taxon>Eukaryota</taxon>
        <taxon>Fungi</taxon>
        <taxon>Dikarya</taxon>
        <taxon>Ascomycota</taxon>
        <taxon>Pezizomycotina</taxon>
        <taxon>Eurotiomycetes</taxon>
        <taxon>Eurotiomycetidae</taxon>
        <taxon>Eurotiales</taxon>
        <taxon>Aspergillaceae</taxon>
        <taxon>Penicillium</taxon>
    </lineage>
</organism>
<evidence type="ECO:0000256" key="2">
    <source>
        <dbReference type="ARBA" id="ARBA00022723"/>
    </source>
</evidence>
<dbReference type="InterPro" id="IPR036396">
    <property type="entry name" value="Cyt_P450_sf"/>
</dbReference>
<dbReference type="InterPro" id="IPR017972">
    <property type="entry name" value="Cyt_P450_CS"/>
</dbReference>
<dbReference type="GO" id="GO:0016705">
    <property type="term" value="F:oxidoreductase activity, acting on paired donors, with incorporation or reduction of molecular oxygen"/>
    <property type="evidence" value="ECO:0007669"/>
    <property type="project" value="InterPro"/>
</dbReference>
<dbReference type="CDD" id="cd20615">
    <property type="entry name" value="CYP_GliC-like"/>
    <property type="match status" value="1"/>
</dbReference>
<dbReference type="PANTHER" id="PTHR24291">
    <property type="entry name" value="CYTOCHROME P450 FAMILY 4"/>
    <property type="match status" value="1"/>
</dbReference>
<evidence type="ECO:0000256" key="5">
    <source>
        <dbReference type="PIRSR" id="PIRSR602401-1"/>
    </source>
</evidence>
<dbReference type="Pfam" id="PF00067">
    <property type="entry name" value="p450"/>
    <property type="match status" value="1"/>
</dbReference>
<gene>
    <name evidence="8" type="ORF">N7537_006880</name>
</gene>
<comment type="caution">
    <text evidence="8">The sequence shown here is derived from an EMBL/GenBank/DDBJ whole genome shotgun (WGS) entry which is preliminary data.</text>
</comment>
<dbReference type="GO" id="GO:0005506">
    <property type="term" value="F:iron ion binding"/>
    <property type="evidence" value="ECO:0007669"/>
    <property type="project" value="InterPro"/>
</dbReference>
<keyword evidence="6" id="KW-0503">Monooxygenase</keyword>
<keyword evidence="4 5" id="KW-0408">Iron</keyword>
<keyword evidence="7" id="KW-0732">Signal</keyword>
<dbReference type="AlphaFoldDB" id="A0AAD6H5L5"/>
<dbReference type="PRINTS" id="PR00463">
    <property type="entry name" value="EP450I"/>
</dbReference>
<dbReference type="SUPFAM" id="SSF48264">
    <property type="entry name" value="Cytochrome P450"/>
    <property type="match status" value="1"/>
</dbReference>
<evidence type="ECO:0000313" key="8">
    <source>
        <dbReference type="EMBL" id="KAJ5603924.1"/>
    </source>
</evidence>
<dbReference type="Proteomes" id="UP001213799">
    <property type="component" value="Unassembled WGS sequence"/>
</dbReference>
<feature type="binding site" description="axial binding residue" evidence="5">
    <location>
        <position position="445"/>
    </location>
    <ligand>
        <name>heme</name>
        <dbReference type="ChEBI" id="CHEBI:30413"/>
    </ligand>
    <ligandPart>
        <name>Fe</name>
        <dbReference type="ChEBI" id="CHEBI:18248"/>
    </ligandPart>
</feature>
<evidence type="ECO:0000313" key="9">
    <source>
        <dbReference type="Proteomes" id="UP001213799"/>
    </source>
</evidence>
<accession>A0AAD6H5L5</accession>
<dbReference type="GO" id="GO:0043386">
    <property type="term" value="P:mycotoxin biosynthetic process"/>
    <property type="evidence" value="ECO:0007669"/>
    <property type="project" value="UniProtKB-ARBA"/>
</dbReference>
<feature type="signal peptide" evidence="7">
    <location>
        <begin position="1"/>
        <end position="18"/>
    </location>
</feature>
<name>A0AAD6H5L5_9EURO</name>
<reference evidence="8" key="2">
    <citation type="submission" date="2023-01" db="EMBL/GenBank/DDBJ databases">
        <authorList>
            <person name="Petersen C."/>
        </authorList>
    </citation>
    <scope>NUCLEOTIDE SEQUENCE</scope>
    <source>
        <strain evidence="8">IBT 12815</strain>
    </source>
</reference>
<evidence type="ECO:0000256" key="3">
    <source>
        <dbReference type="ARBA" id="ARBA00023002"/>
    </source>
</evidence>
<dbReference type="GeneID" id="81588179"/>
<dbReference type="PRINTS" id="PR00385">
    <property type="entry name" value="P450"/>
</dbReference>
<keyword evidence="9" id="KW-1185">Reference proteome</keyword>
<dbReference type="PROSITE" id="PS00086">
    <property type="entry name" value="CYTOCHROME_P450"/>
    <property type="match status" value="1"/>
</dbReference>
<sequence>MGFAVIVIGIAFIISILASHSNFCNRVISSVVQWLLLRKYPVWHLDRGIPLPSCPYVWPNGQGDIGKFLDGIENSEQWRKRYGTVYRIWSGMKPEIVLTKAEHVKIIFKDSDKHYKAVNNNSGYLMGQVLGKCVGLVSGQEWRHLRAVSETAFSHNNVSSHVNLLQNRVKSYIRDLEERGSLLGGLIDPVEDLKMLPFFAVADVIYGKLPPDMERGLRYLAPIHERLFTHVIQGGLSRLEISRFLPTETNRTLREFETKWKAFNHMAYQRANDLSLTETPIFQLFDALHEGTVSDEHVQHTLDEMLYANLDVTMGGLSWNLVFLASDQQVQRQLREEIKKARQDKTEHQYLLSATSFLSACISESSRLKPLAAFSVPQSAPTERIIDGYVIPAGTNFVVDTYALNIQNEFWGPDAQEYRPSRFQEVNSIEARYNFWRFGFGPRQCMGRYVADLVIRALLVELVVKWELHLPKELVGKKWGRDKKTWITHPQMKLICLPILPDDNKGV</sequence>
<comment type="cofactor">
    <cofactor evidence="5">
        <name>heme</name>
        <dbReference type="ChEBI" id="CHEBI:30413"/>
    </cofactor>
</comment>
<evidence type="ECO:0000256" key="7">
    <source>
        <dbReference type="SAM" id="SignalP"/>
    </source>
</evidence>
<dbReference type="PANTHER" id="PTHR24291:SF167">
    <property type="entry name" value="CYTOCHROME P450 MONOOXYGENASE GLIC"/>
    <property type="match status" value="1"/>
</dbReference>
<dbReference type="EMBL" id="JAQJAE010000003">
    <property type="protein sequence ID" value="KAJ5603924.1"/>
    <property type="molecule type" value="Genomic_DNA"/>
</dbReference>
<dbReference type="Gene3D" id="1.10.630.10">
    <property type="entry name" value="Cytochrome P450"/>
    <property type="match status" value="1"/>
</dbReference>
<evidence type="ECO:0000256" key="4">
    <source>
        <dbReference type="ARBA" id="ARBA00023004"/>
    </source>
</evidence>
<keyword evidence="5 6" id="KW-0349">Heme</keyword>
<dbReference type="InterPro" id="IPR002401">
    <property type="entry name" value="Cyt_P450_E_grp-I"/>
</dbReference>
<feature type="chain" id="PRO_5042194602" evidence="7">
    <location>
        <begin position="19"/>
        <end position="507"/>
    </location>
</feature>
<dbReference type="GO" id="GO:0004497">
    <property type="term" value="F:monooxygenase activity"/>
    <property type="evidence" value="ECO:0007669"/>
    <property type="project" value="UniProtKB-KW"/>
</dbReference>
<evidence type="ECO:0000256" key="1">
    <source>
        <dbReference type="ARBA" id="ARBA00010617"/>
    </source>
</evidence>
<dbReference type="InterPro" id="IPR001128">
    <property type="entry name" value="Cyt_P450"/>
</dbReference>
<proteinExistence type="inferred from homology"/>
<dbReference type="InterPro" id="IPR050196">
    <property type="entry name" value="Cytochrome_P450_Monoox"/>
</dbReference>
<keyword evidence="3 6" id="KW-0560">Oxidoreductase</keyword>
<evidence type="ECO:0000256" key="6">
    <source>
        <dbReference type="RuleBase" id="RU000461"/>
    </source>
</evidence>
<keyword evidence="2 5" id="KW-0479">Metal-binding</keyword>
<dbReference type="GO" id="GO:0020037">
    <property type="term" value="F:heme binding"/>
    <property type="evidence" value="ECO:0007669"/>
    <property type="project" value="InterPro"/>
</dbReference>